<dbReference type="EMBL" id="MHUS01000010">
    <property type="protein sequence ID" value="OHA81506.1"/>
    <property type="molecule type" value="Genomic_DNA"/>
</dbReference>
<dbReference type="STRING" id="1802723.A2675_03500"/>
<organism evidence="1 2">
    <name type="scientific">Candidatus Yonathbacteria bacterium RIFCSPHIGHO2_01_FULL_51_10</name>
    <dbReference type="NCBI Taxonomy" id="1802723"/>
    <lineage>
        <taxon>Bacteria</taxon>
        <taxon>Candidatus Yonathiibacteriota</taxon>
    </lineage>
</organism>
<dbReference type="Proteomes" id="UP000176997">
    <property type="component" value="Unassembled WGS sequence"/>
</dbReference>
<comment type="caution">
    <text evidence="1">The sequence shown here is derived from an EMBL/GenBank/DDBJ whole genome shotgun (WGS) entry which is preliminary data.</text>
</comment>
<name>A0A1G2S8V1_9BACT</name>
<evidence type="ECO:0000313" key="1">
    <source>
        <dbReference type="EMBL" id="OHA81506.1"/>
    </source>
</evidence>
<accession>A0A1G2S8V1</accession>
<sequence length="110" mass="12440">MKVPQLLLMERVFPGLYDAIEGSFHGSMGNLVPRKKEVDGAFWFLLGKQEVYFQPTRCVLDQTGEINRTLINSFTKKYAKLRQGRPRAVPPAVCDEAWNQLRVDASGAAR</sequence>
<gene>
    <name evidence="1" type="ORF">A2675_03500</name>
</gene>
<protein>
    <submittedName>
        <fullName evidence="1">Uncharacterized protein</fullName>
    </submittedName>
</protein>
<reference evidence="1 2" key="1">
    <citation type="journal article" date="2016" name="Nat. Commun.">
        <title>Thousands of microbial genomes shed light on interconnected biogeochemical processes in an aquifer system.</title>
        <authorList>
            <person name="Anantharaman K."/>
            <person name="Brown C.T."/>
            <person name="Hug L.A."/>
            <person name="Sharon I."/>
            <person name="Castelle C.J."/>
            <person name="Probst A.J."/>
            <person name="Thomas B.C."/>
            <person name="Singh A."/>
            <person name="Wilkins M.J."/>
            <person name="Karaoz U."/>
            <person name="Brodie E.L."/>
            <person name="Williams K.H."/>
            <person name="Hubbard S.S."/>
            <person name="Banfield J.F."/>
        </authorList>
    </citation>
    <scope>NUCLEOTIDE SEQUENCE [LARGE SCALE GENOMIC DNA]</scope>
</reference>
<proteinExistence type="predicted"/>
<evidence type="ECO:0000313" key="2">
    <source>
        <dbReference type="Proteomes" id="UP000176997"/>
    </source>
</evidence>
<dbReference type="AlphaFoldDB" id="A0A1G2S8V1"/>